<dbReference type="InterPro" id="IPR008410">
    <property type="entry name" value="BCSC_C"/>
</dbReference>
<evidence type="ECO:0000256" key="3">
    <source>
        <dbReference type="ARBA" id="ARBA00022729"/>
    </source>
</evidence>
<reference evidence="8 9" key="1">
    <citation type="submission" date="2018-09" db="EMBL/GenBank/DDBJ databases">
        <title>Metagenome Assembled Genomes from an Advanced Water Purification Facility.</title>
        <authorList>
            <person name="Stamps B.W."/>
            <person name="Spear J.R."/>
        </authorList>
    </citation>
    <scope>NUCLEOTIDE SEQUENCE [LARGE SCALE GENOMIC DNA]</scope>
    <source>
        <strain evidence="8">Bin_52_1</strain>
    </source>
</reference>
<dbReference type="PANTHER" id="PTHR45586">
    <property type="entry name" value="TPR REPEAT-CONTAINING PROTEIN PA4667"/>
    <property type="match status" value="1"/>
</dbReference>
<keyword evidence="5" id="KW-0802">TPR repeat</keyword>
<comment type="caution">
    <text evidence="8">The sequence shown here is derived from an EMBL/GenBank/DDBJ whole genome shotgun (WGS) entry which is preliminary data.</text>
</comment>
<evidence type="ECO:0000256" key="4">
    <source>
        <dbReference type="ARBA" id="ARBA00022737"/>
    </source>
</evidence>
<comment type="function">
    <text evidence="1">Required for maximal bacterial cellulose synthesis.</text>
</comment>
<proteinExistence type="predicted"/>
<evidence type="ECO:0000256" key="1">
    <source>
        <dbReference type="ARBA" id="ARBA00003476"/>
    </source>
</evidence>
<keyword evidence="6" id="KW-0135">Cellulose biosynthesis</keyword>
<organism evidence="8 9">
    <name type="scientific">Aquipseudomonas alcaligenes</name>
    <name type="common">Pseudomonas alcaligenes</name>
    <dbReference type="NCBI Taxonomy" id="43263"/>
    <lineage>
        <taxon>Bacteria</taxon>
        <taxon>Pseudomonadati</taxon>
        <taxon>Pseudomonadota</taxon>
        <taxon>Gammaproteobacteria</taxon>
        <taxon>Pseudomonadales</taxon>
        <taxon>Pseudomonadaceae</taxon>
        <taxon>Aquipseudomonas</taxon>
    </lineage>
</organism>
<evidence type="ECO:0000313" key="8">
    <source>
        <dbReference type="EMBL" id="TXI29874.1"/>
    </source>
</evidence>
<accession>A0A5C7W0J6</accession>
<dbReference type="UniPathway" id="UPA00694"/>
<dbReference type="PANTHER" id="PTHR45586:SF14">
    <property type="entry name" value="TETRATRICOPEPTIDE TPR_2 REPEAT PROTEIN"/>
    <property type="match status" value="1"/>
</dbReference>
<dbReference type="Proteomes" id="UP000321110">
    <property type="component" value="Unassembled WGS sequence"/>
</dbReference>
<evidence type="ECO:0000313" key="9">
    <source>
        <dbReference type="Proteomes" id="UP000321110"/>
    </source>
</evidence>
<dbReference type="Gene3D" id="1.25.40.10">
    <property type="entry name" value="Tetratricopeptide repeat domain"/>
    <property type="match status" value="4"/>
</dbReference>
<dbReference type="SMART" id="SM00028">
    <property type="entry name" value="TPR"/>
    <property type="match status" value="6"/>
</dbReference>
<evidence type="ECO:0000256" key="6">
    <source>
        <dbReference type="ARBA" id="ARBA00022916"/>
    </source>
</evidence>
<dbReference type="AlphaFoldDB" id="A0A5C7W0J6"/>
<sequence length="1174" mass="130468">MRGLMGALLLAGLTGQLAAQPQDRQEQRQWLLEQIRIGEATHRDDLLRDSLGRLRLIDPHNTEVLLAALRLALRQGDEQQAGELLAELTRLDPGGAAERQGRRLLELQRPESLRQLQQARLLAVTGRSAEALALYDQLFAGEPPTLDLAIDYWRLRAGQDGQRPTAIARLQELDRQYPGSAGLRQLLARLLFAEGRDGEALALLELLSRDPGARTAAAQQEFDYLSRQPVSRASVAAWQAFVQRYPSSPLLAQAGETLAQQRRLVSDAAWQAGQSGKALLERGRNAEAEAQLRRALRRYPDDASLHGSLGLALMRQGRQEEAHAAFHRAAAKEQDTDWISKWKDLEVSSLYWARLQKAEGALERGDVATARTLYQQAHRQRPADEFAVLGLADVAVAEGDTAAAERLFLQARRLAPGNESALRGLLRIYQAQSPERAESYLNGLPPRQQALFADLRRSLELDRMRREADAATQRQDWPAASRALRRASELAPDQPWLVFELAGSLRQQGLDAEADAAFADLLRRRPSDPAARYAHGLYLESSDRDAQALATLEGIASADRDEAIRSLERRLQRRLTLAQARTLREQGREREATALLENGLAGGQGDADDLLLLAGWAEEGGDQAAARDYYQRVLSTQPERPEARLGLIESWIAEGDLARAREELTQRPPEFAETNIDARRRLANAWAAVGERQRAAAQLGWLALEQEQPDALLRRDAARLLAADAPQRALDLYAEAMADAGLLERDALRPRDDRALTYASRARDDDDWLRRSLRSDVDELYRQQNPSVTLMHDYGWREDGGTPGISELRSQTTLLHADAPWQGGKAFARVERVGLNAGSFDLDADGLHREDFGSCQFQGVSRSGATVPTGCLGGSQKADGGVLALGWQGERWDFDLGTTQGFEIDNWLGGATVEGDLGQLGWSLTASRRPMSNSLLSYGGARDPRTGISWGAVTANGATLGLSWDQGGDHGIWASLGHHWLFGDNVADNRRTRLMTGYYYRLIERVDERMRVGLTLMHWRYDKDLGGYSLGQGGYYSPQRYDSIGVPVSYAWRNYDWSLLLEGSVSWSRSRSDASPLYPDASLNRQLLAHYDIADSNIDARSSASSSNGVGYNLRGLFERRLNDHWALGGGFGWQHSDDYAPSHALLYLRYLFEPWRGNLALPVEPLVPYADWR</sequence>
<dbReference type="EMBL" id="SSFO01000239">
    <property type="protein sequence ID" value="TXI29874.1"/>
    <property type="molecule type" value="Genomic_DNA"/>
</dbReference>
<protein>
    <submittedName>
        <fullName evidence="8">Cellulose biosynthesis protein BcsC</fullName>
    </submittedName>
</protein>
<gene>
    <name evidence="8" type="primary">bcsC</name>
    <name evidence="8" type="ORF">E6Q69_14205</name>
</gene>
<dbReference type="InterPro" id="IPR019734">
    <property type="entry name" value="TPR_rpt"/>
</dbReference>
<dbReference type="SUPFAM" id="SSF48452">
    <property type="entry name" value="TPR-like"/>
    <property type="match status" value="3"/>
</dbReference>
<name>A0A5C7W0J6_AQUAC</name>
<dbReference type="GO" id="GO:0030244">
    <property type="term" value="P:cellulose biosynthetic process"/>
    <property type="evidence" value="ECO:0007669"/>
    <property type="project" value="UniProtKB-KW"/>
</dbReference>
<evidence type="ECO:0000259" key="7">
    <source>
        <dbReference type="Pfam" id="PF05420"/>
    </source>
</evidence>
<dbReference type="NCBIfam" id="NF008520">
    <property type="entry name" value="PRK11447.1"/>
    <property type="match status" value="1"/>
</dbReference>
<keyword evidence="3" id="KW-0732">Signal</keyword>
<keyword evidence="4" id="KW-0677">Repeat</keyword>
<feature type="domain" description="Cellulose synthase operon C C-terminal" evidence="7">
    <location>
        <begin position="806"/>
        <end position="1154"/>
    </location>
</feature>
<dbReference type="Pfam" id="PF14559">
    <property type="entry name" value="TPR_19"/>
    <property type="match status" value="2"/>
</dbReference>
<dbReference type="InterPro" id="IPR011990">
    <property type="entry name" value="TPR-like_helical_dom_sf"/>
</dbReference>
<evidence type="ECO:0000256" key="2">
    <source>
        <dbReference type="ARBA" id="ARBA00005186"/>
    </source>
</evidence>
<dbReference type="Pfam" id="PF05420">
    <property type="entry name" value="BCSC_C"/>
    <property type="match status" value="1"/>
</dbReference>
<dbReference type="InterPro" id="IPR051012">
    <property type="entry name" value="CellSynth/LPSAsmb/PSIAsmb"/>
</dbReference>
<comment type="pathway">
    <text evidence="2">Glycan metabolism; bacterial cellulose biosynthesis.</text>
</comment>
<dbReference type="Pfam" id="PF13432">
    <property type="entry name" value="TPR_16"/>
    <property type="match status" value="1"/>
</dbReference>
<dbReference type="GO" id="GO:0019867">
    <property type="term" value="C:outer membrane"/>
    <property type="evidence" value="ECO:0007669"/>
    <property type="project" value="InterPro"/>
</dbReference>
<evidence type="ECO:0000256" key="5">
    <source>
        <dbReference type="ARBA" id="ARBA00022803"/>
    </source>
</evidence>